<dbReference type="CDD" id="cd17473">
    <property type="entry name" value="MFS_arabinose_efflux_permease_like"/>
    <property type="match status" value="1"/>
</dbReference>
<dbReference type="InterPro" id="IPR011701">
    <property type="entry name" value="MFS"/>
</dbReference>
<feature type="transmembrane region" description="Helical" evidence="6">
    <location>
        <begin position="168"/>
        <end position="186"/>
    </location>
</feature>
<dbReference type="Proteomes" id="UP000199344">
    <property type="component" value="Unassembled WGS sequence"/>
</dbReference>
<feature type="transmembrane region" description="Helical" evidence="6">
    <location>
        <begin position="250"/>
        <end position="270"/>
    </location>
</feature>
<feature type="transmembrane region" description="Helical" evidence="6">
    <location>
        <begin position="207"/>
        <end position="230"/>
    </location>
</feature>
<dbReference type="GO" id="GO:0022857">
    <property type="term" value="F:transmembrane transporter activity"/>
    <property type="evidence" value="ECO:0007669"/>
    <property type="project" value="InterPro"/>
</dbReference>
<feature type="transmembrane region" description="Helical" evidence="6">
    <location>
        <begin position="363"/>
        <end position="387"/>
    </location>
</feature>
<dbReference type="SUPFAM" id="SSF103473">
    <property type="entry name" value="MFS general substrate transporter"/>
    <property type="match status" value="1"/>
</dbReference>
<dbReference type="PROSITE" id="PS50850">
    <property type="entry name" value="MFS"/>
    <property type="match status" value="1"/>
</dbReference>
<feature type="domain" description="Major facilitator superfamily (MFS) profile" evidence="7">
    <location>
        <begin position="10"/>
        <end position="390"/>
    </location>
</feature>
<dbReference type="PANTHER" id="PTHR43124:SF3">
    <property type="entry name" value="CHLORAMPHENICOL EFFLUX PUMP RV0191"/>
    <property type="match status" value="1"/>
</dbReference>
<dbReference type="EMBL" id="FNAH01000001">
    <property type="protein sequence ID" value="SDD43240.1"/>
    <property type="molecule type" value="Genomic_DNA"/>
</dbReference>
<feature type="transmembrane region" description="Helical" evidence="6">
    <location>
        <begin position="277"/>
        <end position="295"/>
    </location>
</feature>
<keyword evidence="5 6" id="KW-0472">Membrane</keyword>
<dbReference type="GO" id="GO:0005886">
    <property type="term" value="C:plasma membrane"/>
    <property type="evidence" value="ECO:0007669"/>
    <property type="project" value="UniProtKB-SubCell"/>
</dbReference>
<feature type="transmembrane region" description="Helical" evidence="6">
    <location>
        <begin position="301"/>
        <end position="322"/>
    </location>
</feature>
<evidence type="ECO:0000256" key="5">
    <source>
        <dbReference type="ARBA" id="ARBA00023136"/>
    </source>
</evidence>
<dbReference type="PROSITE" id="PS00216">
    <property type="entry name" value="SUGAR_TRANSPORT_1"/>
    <property type="match status" value="1"/>
</dbReference>
<feature type="transmembrane region" description="Helical" evidence="6">
    <location>
        <begin position="52"/>
        <end position="71"/>
    </location>
</feature>
<dbReference type="RefSeq" id="WP_090520672.1">
    <property type="nucleotide sequence ID" value="NZ_FNAH01000001.1"/>
</dbReference>
<accession>A0A1G6UP86</accession>
<keyword evidence="9" id="KW-1185">Reference proteome</keyword>
<dbReference type="Gene3D" id="1.20.1250.20">
    <property type="entry name" value="MFS general substrate transporter like domains"/>
    <property type="match status" value="1"/>
</dbReference>
<keyword evidence="4 6" id="KW-1133">Transmembrane helix</keyword>
<dbReference type="AlphaFoldDB" id="A0A1G6UP86"/>
<feature type="transmembrane region" description="Helical" evidence="6">
    <location>
        <begin position="12"/>
        <end position="32"/>
    </location>
</feature>
<protein>
    <submittedName>
        <fullName evidence="8">Predicted arabinose efflux permease, MFS family</fullName>
    </submittedName>
</protein>
<dbReference type="PANTHER" id="PTHR43124">
    <property type="entry name" value="PURINE EFFLUX PUMP PBUE"/>
    <property type="match status" value="1"/>
</dbReference>
<reference evidence="8 9" key="1">
    <citation type="submission" date="2016-10" db="EMBL/GenBank/DDBJ databases">
        <authorList>
            <person name="de Groot N.N."/>
        </authorList>
    </citation>
    <scope>NUCLEOTIDE SEQUENCE [LARGE SCALE GENOMIC DNA]</scope>
    <source>
        <strain evidence="8 9">DSM 22220</strain>
    </source>
</reference>
<feature type="transmembrane region" description="Helical" evidence="6">
    <location>
        <begin position="334"/>
        <end position="351"/>
    </location>
</feature>
<evidence type="ECO:0000256" key="6">
    <source>
        <dbReference type="SAM" id="Phobius"/>
    </source>
</evidence>
<evidence type="ECO:0000256" key="3">
    <source>
        <dbReference type="ARBA" id="ARBA00022692"/>
    </source>
</evidence>
<evidence type="ECO:0000256" key="1">
    <source>
        <dbReference type="ARBA" id="ARBA00004651"/>
    </source>
</evidence>
<evidence type="ECO:0000256" key="2">
    <source>
        <dbReference type="ARBA" id="ARBA00022475"/>
    </source>
</evidence>
<dbReference type="STRING" id="591205.SAMN05421538_101600"/>
<evidence type="ECO:0000259" key="7">
    <source>
        <dbReference type="PROSITE" id="PS50850"/>
    </source>
</evidence>
<comment type="subcellular location">
    <subcellularLocation>
        <location evidence="1">Cell membrane</location>
        <topology evidence="1">Multi-pass membrane protein</topology>
    </subcellularLocation>
</comment>
<evidence type="ECO:0000313" key="9">
    <source>
        <dbReference type="Proteomes" id="UP000199344"/>
    </source>
</evidence>
<dbReference type="OrthoDB" id="9812221at2"/>
<name>A0A1G6UP86_9RHOB</name>
<dbReference type="InterPro" id="IPR036259">
    <property type="entry name" value="MFS_trans_sf"/>
</dbReference>
<dbReference type="InterPro" id="IPR050189">
    <property type="entry name" value="MFS_Efflux_Transporters"/>
</dbReference>
<feature type="transmembrane region" description="Helical" evidence="6">
    <location>
        <begin position="142"/>
        <end position="162"/>
    </location>
</feature>
<gene>
    <name evidence="8" type="ORF">SAMN05421538_101600</name>
</gene>
<dbReference type="Pfam" id="PF07690">
    <property type="entry name" value="MFS_1"/>
    <property type="match status" value="1"/>
</dbReference>
<evidence type="ECO:0000313" key="8">
    <source>
        <dbReference type="EMBL" id="SDD43240.1"/>
    </source>
</evidence>
<keyword evidence="3 6" id="KW-0812">Transmembrane</keyword>
<feature type="transmembrane region" description="Helical" evidence="6">
    <location>
        <begin position="109"/>
        <end position="130"/>
    </location>
</feature>
<dbReference type="InterPro" id="IPR020846">
    <property type="entry name" value="MFS_dom"/>
</dbReference>
<evidence type="ECO:0000256" key="4">
    <source>
        <dbReference type="ARBA" id="ARBA00022989"/>
    </source>
</evidence>
<keyword evidence="2" id="KW-1003">Cell membrane</keyword>
<dbReference type="InterPro" id="IPR005829">
    <property type="entry name" value="Sugar_transporter_CS"/>
</dbReference>
<organism evidence="8 9">
    <name type="scientific">Paracoccus isoporae</name>
    <dbReference type="NCBI Taxonomy" id="591205"/>
    <lineage>
        <taxon>Bacteria</taxon>
        <taxon>Pseudomonadati</taxon>
        <taxon>Pseudomonadota</taxon>
        <taxon>Alphaproteobacteria</taxon>
        <taxon>Rhodobacterales</taxon>
        <taxon>Paracoccaceae</taxon>
        <taxon>Paracoccus</taxon>
    </lineage>
</organism>
<sequence length="401" mass="42025">MIDRILRDSRAWGVMLAATLTIMSNATITPALPGIQAMFPDNPNAELLTRLLITAPSLVVAIIAPFAGVMVDRLGRRLPLFTGLGIYLLAGTAGLYLQSLEAILASRLALGLGVAGIMTAQAALIGDYFTGPERGRLMGYQLAAVNLGGLIFVMTAGFLAAISPRLPFLIYGLALPIFPLLWRLLPEPDRSAEQNPGTAMPGGGGEPGWPVTVLIMATAAALTFVVFYAIPTQLPYHLAEIGLEDPRYAGEVMASMMLAAAVSAVISGLVRPLLGRIGTPVTGFLLLSGGFWILAQATALPLAMAGTALIGSGLGFCMPTFITTALNAAPFNRRGLVSGLVTSSFFLGQFLSPVASQPLVAQWGYPAAFTTGSLLFLGLSVILAVTLKHRQPHVDNTARAQ</sequence>
<feature type="transmembrane region" description="Helical" evidence="6">
    <location>
        <begin position="78"/>
        <end position="97"/>
    </location>
</feature>
<proteinExistence type="predicted"/>